<reference evidence="1 2" key="1">
    <citation type="submission" date="2019-08" db="EMBL/GenBank/DDBJ databases">
        <title>Whole genome sequencing of chitin degrading bacteria Chitinophaga pinensis YS16.</title>
        <authorList>
            <person name="Singh R.P."/>
            <person name="Manchanda G."/>
            <person name="Maurya I.K."/>
            <person name="Joshi N.K."/>
            <person name="Srivastava A.K."/>
        </authorList>
    </citation>
    <scope>NUCLEOTIDE SEQUENCE [LARGE SCALE GENOMIC DNA]</scope>
    <source>
        <strain evidence="1 2">YS-16</strain>
    </source>
</reference>
<dbReference type="Proteomes" id="UP000318815">
    <property type="component" value="Unassembled WGS sequence"/>
</dbReference>
<accession>A0A5C6LMK2</accession>
<dbReference type="AlphaFoldDB" id="A0A5C6LMK2"/>
<dbReference type="EMBL" id="VOHS01000047">
    <property type="protein sequence ID" value="TWV94340.1"/>
    <property type="molecule type" value="Genomic_DNA"/>
</dbReference>
<evidence type="ECO:0000313" key="2">
    <source>
        <dbReference type="Proteomes" id="UP000318815"/>
    </source>
</evidence>
<protein>
    <submittedName>
        <fullName evidence="1">Uncharacterized protein</fullName>
    </submittedName>
</protein>
<keyword evidence="2" id="KW-1185">Reference proteome</keyword>
<evidence type="ECO:0000313" key="1">
    <source>
        <dbReference type="EMBL" id="TWV94340.1"/>
    </source>
</evidence>
<organism evidence="1 2">
    <name type="scientific">Chitinophaga pinensis</name>
    <dbReference type="NCBI Taxonomy" id="79329"/>
    <lineage>
        <taxon>Bacteria</taxon>
        <taxon>Pseudomonadati</taxon>
        <taxon>Bacteroidota</taxon>
        <taxon>Chitinophagia</taxon>
        <taxon>Chitinophagales</taxon>
        <taxon>Chitinophagaceae</taxon>
        <taxon>Chitinophaga</taxon>
    </lineage>
</organism>
<comment type="caution">
    <text evidence="1">The sequence shown here is derived from an EMBL/GenBank/DDBJ whole genome shotgun (WGS) entry which is preliminary data.</text>
</comment>
<sequence length="76" mass="7485">MSLLKQIVTITGGSATAAGAFTASVSNATATINITDNDNTATNKIISIAAANDGAEPTTNGAFTISLPAGITVMKT</sequence>
<dbReference type="RefSeq" id="WP_146307770.1">
    <property type="nucleotide sequence ID" value="NZ_VOHS01000047.1"/>
</dbReference>
<proteinExistence type="predicted"/>
<name>A0A5C6LMK2_9BACT</name>
<gene>
    <name evidence="1" type="ORF">FEF09_25735</name>
</gene>